<dbReference type="InterPro" id="IPR028082">
    <property type="entry name" value="Peripla_BP_I"/>
</dbReference>
<sequence length="395" mass="44192">MKKIKKLITAPVATCLLASAIAFSTSAHSEGLEVRIAYLGFEEDKGPLLSNSFPDPEDSGLKGAEVALRDNNSTGRFLKQTYHLDALHTDDADELYEFATQLHADGVRFFVANLPAEQIRRLHETFGDDALLFNAGSKDDALRVNECIPGLLHTLPSRAMLADALGQWLAARRWNKWLLVTGQTEDDKAYAAAIRRAADRFGGRIVAEKEWDFDTDLRRTAQQELPMFTRASDYDVVIVADERGDFGEYLLYNTWLPRPVAGTQGLMPTGWHKAVEAWGAAQLHSRFERHADRWMNELDYASWAGVRTVGEAVAAIKTTELKDVRAFILSDDFQLAGFKGRRLEYRPWSGQLKQPIPLVHPRALVSQSPQEGFLHPVTDLDTLGFDAPESQCHVK</sequence>
<dbReference type="Proteomes" id="UP000250744">
    <property type="component" value="Unassembled WGS sequence"/>
</dbReference>
<evidence type="ECO:0000313" key="2">
    <source>
        <dbReference type="EMBL" id="RAU18309.1"/>
    </source>
</evidence>
<organism evidence="2 3">
    <name type="scientific">Nitrincola tibetensis</name>
    <dbReference type="NCBI Taxonomy" id="2219697"/>
    <lineage>
        <taxon>Bacteria</taxon>
        <taxon>Pseudomonadati</taxon>
        <taxon>Pseudomonadota</taxon>
        <taxon>Gammaproteobacteria</taxon>
        <taxon>Oceanospirillales</taxon>
        <taxon>Oceanospirillaceae</taxon>
        <taxon>Nitrincola</taxon>
    </lineage>
</organism>
<dbReference type="PANTHER" id="PTHR30483:SF6">
    <property type="entry name" value="PERIPLASMIC BINDING PROTEIN OF ABC TRANSPORTER FOR NATURAL AMINO ACIDS"/>
    <property type="match status" value="1"/>
</dbReference>
<dbReference type="NCBIfam" id="TIGR03863">
    <property type="entry name" value="PQQ_ABC_bind"/>
    <property type="match status" value="1"/>
</dbReference>
<dbReference type="InterPro" id="IPR022478">
    <property type="entry name" value="ABC_transptr_sub-bd_PQQ"/>
</dbReference>
<dbReference type="InterPro" id="IPR051010">
    <property type="entry name" value="BCAA_transport"/>
</dbReference>
<gene>
    <name evidence="2" type="ORF">DN062_08745</name>
</gene>
<feature type="signal peptide" evidence="1">
    <location>
        <begin position="1"/>
        <end position="29"/>
    </location>
</feature>
<dbReference type="EMBL" id="QKRX01000005">
    <property type="protein sequence ID" value="RAU18309.1"/>
    <property type="molecule type" value="Genomic_DNA"/>
</dbReference>
<dbReference type="PANTHER" id="PTHR30483">
    <property type="entry name" value="LEUCINE-SPECIFIC-BINDING PROTEIN"/>
    <property type="match status" value="1"/>
</dbReference>
<comment type="caution">
    <text evidence="2">The sequence shown here is derived from an EMBL/GenBank/DDBJ whole genome shotgun (WGS) entry which is preliminary data.</text>
</comment>
<keyword evidence="3" id="KW-1185">Reference proteome</keyword>
<accession>A0A364NMI3</accession>
<protein>
    <submittedName>
        <fullName evidence="2">Branched-chain amino acid ABC transporter substrate-binding protein</fullName>
    </submittedName>
</protein>
<evidence type="ECO:0000256" key="1">
    <source>
        <dbReference type="SAM" id="SignalP"/>
    </source>
</evidence>
<dbReference type="Gene3D" id="3.40.50.2300">
    <property type="match status" value="2"/>
</dbReference>
<dbReference type="SUPFAM" id="SSF53822">
    <property type="entry name" value="Periplasmic binding protein-like I"/>
    <property type="match status" value="1"/>
</dbReference>
<name>A0A364NMI3_9GAMM</name>
<keyword evidence="1" id="KW-0732">Signal</keyword>
<dbReference type="OrthoDB" id="5341635at2"/>
<dbReference type="RefSeq" id="WP_112158950.1">
    <property type="nucleotide sequence ID" value="NZ_QKRX01000005.1"/>
</dbReference>
<proteinExistence type="predicted"/>
<reference evidence="2 3" key="1">
    <citation type="submission" date="2018-06" db="EMBL/GenBank/DDBJ databases">
        <title>Nitrincola tibetense sp. nov., isolated from Lake XuguoCo on Tibetan Plateau.</title>
        <authorList>
            <person name="Xing P."/>
        </authorList>
    </citation>
    <scope>NUCLEOTIDE SEQUENCE [LARGE SCALE GENOMIC DNA]</scope>
    <source>
        <strain evidence="3">xg18</strain>
    </source>
</reference>
<evidence type="ECO:0000313" key="3">
    <source>
        <dbReference type="Proteomes" id="UP000250744"/>
    </source>
</evidence>
<dbReference type="AlphaFoldDB" id="A0A364NMI3"/>
<feature type="chain" id="PRO_5016957965" evidence="1">
    <location>
        <begin position="30"/>
        <end position="395"/>
    </location>
</feature>